<dbReference type="EMBL" id="CP032345">
    <property type="protein sequence ID" value="QCO16386.1"/>
    <property type="molecule type" value="Genomic_DNA"/>
</dbReference>
<keyword evidence="2" id="KW-0255">Endonuclease</keyword>
<evidence type="ECO:0000313" key="3">
    <source>
        <dbReference type="Proteomes" id="UP000298693"/>
    </source>
</evidence>
<sequence>MVPAGQKCPRCTKAYDAARGTARQRGYDAAWERVRAEFVKTHPVCCVPGCGCPTEDVDHIVSVKEAPHRRLDPTNLRPFCHSHHSKQTRRDQGGPKRWRG</sequence>
<gene>
    <name evidence="2" type="ORF">D3869_09945</name>
</gene>
<keyword evidence="2" id="KW-0540">Nuclease</keyword>
<feature type="region of interest" description="Disordered" evidence="1">
    <location>
        <begin position="66"/>
        <end position="100"/>
    </location>
</feature>
<dbReference type="AlphaFoldDB" id="A0A4D8R6N4"/>
<evidence type="ECO:0000313" key="2">
    <source>
        <dbReference type="EMBL" id="QCO16386.1"/>
    </source>
</evidence>
<dbReference type="GO" id="GO:0004519">
    <property type="term" value="F:endonuclease activity"/>
    <property type="evidence" value="ECO:0007669"/>
    <property type="project" value="UniProtKB-KW"/>
</dbReference>
<organism evidence="2 3">
    <name type="scientific">Azospirillum brasilense</name>
    <dbReference type="NCBI Taxonomy" id="192"/>
    <lineage>
        <taxon>Bacteria</taxon>
        <taxon>Pseudomonadati</taxon>
        <taxon>Pseudomonadota</taxon>
        <taxon>Alphaproteobacteria</taxon>
        <taxon>Rhodospirillales</taxon>
        <taxon>Azospirillaceae</taxon>
        <taxon>Azospirillum</taxon>
    </lineage>
</organism>
<keyword evidence="2" id="KW-0378">Hydrolase</keyword>
<protein>
    <submittedName>
        <fullName evidence="2">HNH endonuclease</fullName>
    </submittedName>
</protein>
<proteinExistence type="predicted"/>
<reference evidence="2 3" key="1">
    <citation type="submission" date="2018-09" db="EMBL/GenBank/DDBJ databases">
        <title>Whole genome based analysis of evolution and adaptive divergence in Indian and Brazilian strains of Azospirillum brasilense.</title>
        <authorList>
            <person name="Singh C."/>
            <person name="Tripathi A.K."/>
        </authorList>
    </citation>
    <scope>NUCLEOTIDE SEQUENCE [LARGE SCALE GENOMIC DNA]</scope>
    <source>
        <strain evidence="2 3">MTCC4039</strain>
    </source>
</reference>
<name>A0A4D8R6N4_AZOBR</name>
<accession>A0A4D8R6N4</accession>
<evidence type="ECO:0000256" key="1">
    <source>
        <dbReference type="SAM" id="MobiDB-lite"/>
    </source>
</evidence>
<dbReference type="Proteomes" id="UP000298693">
    <property type="component" value="Chromosome"/>
</dbReference>